<comment type="caution">
    <text evidence="3">The sequence shown here is derived from an EMBL/GenBank/DDBJ whole genome shotgun (WGS) entry which is preliminary data.</text>
</comment>
<feature type="chain" id="PRO_5030661598" evidence="1">
    <location>
        <begin position="28"/>
        <end position="604"/>
    </location>
</feature>
<evidence type="ECO:0000313" key="3">
    <source>
        <dbReference type="EMBL" id="HFC91230.1"/>
    </source>
</evidence>
<dbReference type="InterPro" id="IPR036249">
    <property type="entry name" value="Thioredoxin-like_sf"/>
</dbReference>
<dbReference type="PANTHER" id="PTHR42899">
    <property type="entry name" value="SPERMATOGENESIS-ASSOCIATED PROTEIN 20"/>
    <property type="match status" value="1"/>
</dbReference>
<organism evidence="3">
    <name type="scientific">Leucothrix mucor</name>
    <dbReference type="NCBI Taxonomy" id="45248"/>
    <lineage>
        <taxon>Bacteria</taxon>
        <taxon>Pseudomonadati</taxon>
        <taxon>Pseudomonadota</taxon>
        <taxon>Gammaproteobacteria</taxon>
        <taxon>Thiotrichales</taxon>
        <taxon>Thiotrichaceae</taxon>
        <taxon>Leucothrix</taxon>
    </lineage>
</organism>
<dbReference type="SUPFAM" id="SSF52833">
    <property type="entry name" value="Thioredoxin-like"/>
    <property type="match status" value="1"/>
</dbReference>
<dbReference type="PANTHER" id="PTHR42899:SF1">
    <property type="entry name" value="SPERMATOGENESIS-ASSOCIATED PROTEIN 20"/>
    <property type="match status" value="1"/>
</dbReference>
<dbReference type="EMBL" id="DRMS01000009">
    <property type="protein sequence ID" value="HFC91230.1"/>
    <property type="molecule type" value="Genomic_DNA"/>
</dbReference>
<dbReference type="Proteomes" id="UP000885750">
    <property type="component" value="Unassembled WGS sequence"/>
</dbReference>
<dbReference type="InterPro" id="IPR024705">
    <property type="entry name" value="Ssp411"/>
</dbReference>
<dbReference type="InterPro" id="IPR004879">
    <property type="entry name" value="Ssp411-like_TRX"/>
</dbReference>
<evidence type="ECO:0000256" key="1">
    <source>
        <dbReference type="SAM" id="SignalP"/>
    </source>
</evidence>
<dbReference type="InterPro" id="IPR008928">
    <property type="entry name" value="6-hairpin_glycosidase_sf"/>
</dbReference>
<dbReference type="AlphaFoldDB" id="A0A7V2SXI3"/>
<dbReference type="Gene3D" id="3.40.30.10">
    <property type="entry name" value="Glutaredoxin"/>
    <property type="match status" value="1"/>
</dbReference>
<feature type="signal peptide" evidence="1">
    <location>
        <begin position="1"/>
        <end position="27"/>
    </location>
</feature>
<sequence length="604" mass="68208">MRFILMKQFARHFFLFVILLFSSNTYANDLKNNASPYLAMHGNDPVNWMQWNKATLAKAKKENKIILVSIGYFSCHWCHVMQRESYQSKSIAALLNKDYIAVKVDRELNPVLDKRLIEFVQITTGSAGWPLNVFLTPDAYPLVGATYMPRDNFATVLTRLQKRWKTDAQALGDMAKNRNETLTNMLETQERTSSNKSIATAVNHLQQVMMKNADSLQGGFGNRKFPSTPQLASLLALSKQKKNKNIDEFLQLTLNQMARKGLHDDIGGGFYRYTVDPAWDIPHFEKMLYTNALMPLLYFDAAEHYNNPEYRQVALETLHFVIESMSGKGNAYISSLSAVDNKNEEGGFYLWTRQQLANILNKQELDLAYKIWGLNQTNELPAGNLPRRDDSLAELAKKMSKPVKIFEKDINLIRNKLKAYRNKHRGLPRDTKLLASQNGMLLGAFAKGVSYDQSLYNHGDRLSAFLQNLWNGKQLRKSAADATSGTLDDYAAVAWGLLSWGKATGNKKATQTGLAIAKIAWQRFYKHGIWSETTHSLLPKGIKLSHLQDGAIPSAEFFLLSASQLSEDADLRRNISAVLGNSTRSIETDPYAYASIIGFSIGYR</sequence>
<accession>A0A7V2SXI3</accession>
<reference evidence="3" key="1">
    <citation type="journal article" date="2020" name="mSystems">
        <title>Genome- and Community-Level Interaction Insights into Carbon Utilization and Element Cycling Functions of Hydrothermarchaeota in Hydrothermal Sediment.</title>
        <authorList>
            <person name="Zhou Z."/>
            <person name="Liu Y."/>
            <person name="Xu W."/>
            <person name="Pan J."/>
            <person name="Luo Z.H."/>
            <person name="Li M."/>
        </authorList>
    </citation>
    <scope>NUCLEOTIDE SEQUENCE [LARGE SCALE GENOMIC DNA]</scope>
    <source>
        <strain evidence="3">HyVt-493</strain>
    </source>
</reference>
<evidence type="ECO:0000259" key="2">
    <source>
        <dbReference type="Pfam" id="PF03190"/>
    </source>
</evidence>
<protein>
    <submittedName>
        <fullName evidence="3">Thioredoxin domain-containing protein</fullName>
    </submittedName>
</protein>
<dbReference type="GO" id="GO:0005975">
    <property type="term" value="P:carbohydrate metabolic process"/>
    <property type="evidence" value="ECO:0007669"/>
    <property type="project" value="InterPro"/>
</dbReference>
<dbReference type="Pfam" id="PF03190">
    <property type="entry name" value="Thioredox_DsbH"/>
    <property type="match status" value="1"/>
</dbReference>
<proteinExistence type="predicted"/>
<dbReference type="SUPFAM" id="SSF48208">
    <property type="entry name" value="Six-hairpin glycosidases"/>
    <property type="match status" value="1"/>
</dbReference>
<gene>
    <name evidence="3" type="ORF">ENJ51_00295</name>
</gene>
<name>A0A7V2SXI3_LEUMU</name>
<dbReference type="PIRSF" id="PIRSF006402">
    <property type="entry name" value="UCP006402_thioredoxin"/>
    <property type="match status" value="1"/>
</dbReference>
<keyword evidence="1" id="KW-0732">Signal</keyword>
<feature type="domain" description="Spermatogenesis-associated protein 20-like TRX" evidence="2">
    <location>
        <begin position="28"/>
        <end position="181"/>
    </location>
</feature>